<dbReference type="GO" id="GO:0070475">
    <property type="term" value="P:rRNA base methylation"/>
    <property type="evidence" value="ECO:0007669"/>
    <property type="project" value="TreeGrafter"/>
</dbReference>
<comment type="similarity">
    <text evidence="2 12">Belongs to the RNA methyltransferase RsmE family.</text>
</comment>
<evidence type="ECO:0000259" key="13">
    <source>
        <dbReference type="Pfam" id="PF04452"/>
    </source>
</evidence>
<dbReference type="SUPFAM" id="SSF75217">
    <property type="entry name" value="alpha/beta knot"/>
    <property type="match status" value="1"/>
</dbReference>
<dbReference type="InterPro" id="IPR046886">
    <property type="entry name" value="RsmE_MTase_dom"/>
</dbReference>
<evidence type="ECO:0000256" key="12">
    <source>
        <dbReference type="PIRNR" id="PIRNR015601"/>
    </source>
</evidence>
<dbReference type="NCBIfam" id="TIGR00046">
    <property type="entry name" value="RsmE family RNA methyltransferase"/>
    <property type="match status" value="1"/>
</dbReference>
<organism evidence="15 16">
    <name type="scientific">Pediococcus argentinicus</name>
    <dbReference type="NCBI Taxonomy" id="480391"/>
    <lineage>
        <taxon>Bacteria</taxon>
        <taxon>Bacillati</taxon>
        <taxon>Bacillota</taxon>
        <taxon>Bacilli</taxon>
        <taxon>Lactobacillales</taxon>
        <taxon>Lactobacillaceae</taxon>
        <taxon>Pediococcus</taxon>
    </lineage>
</organism>
<dbReference type="EMBL" id="JQCQ01000001">
    <property type="protein sequence ID" value="KRO26245.1"/>
    <property type="molecule type" value="Genomic_DNA"/>
</dbReference>
<name>A0A0R2NKH2_9LACO</name>
<dbReference type="CDD" id="cd18084">
    <property type="entry name" value="RsmE-like"/>
    <property type="match status" value="1"/>
</dbReference>
<dbReference type="InterPro" id="IPR029028">
    <property type="entry name" value="Alpha/beta_knot_MTases"/>
</dbReference>
<dbReference type="PATRIC" id="fig|480391.4.peg.32"/>
<evidence type="ECO:0000256" key="9">
    <source>
        <dbReference type="ARBA" id="ARBA00022691"/>
    </source>
</evidence>
<keyword evidence="6 12" id="KW-0698">rRNA processing</keyword>
<dbReference type="Pfam" id="PF04452">
    <property type="entry name" value="Methyltrans_RNA"/>
    <property type="match status" value="1"/>
</dbReference>
<dbReference type="Pfam" id="PF20260">
    <property type="entry name" value="PUA_4"/>
    <property type="match status" value="1"/>
</dbReference>
<evidence type="ECO:0000256" key="3">
    <source>
        <dbReference type="ARBA" id="ARBA00012328"/>
    </source>
</evidence>
<evidence type="ECO:0000313" key="16">
    <source>
        <dbReference type="Proteomes" id="UP000051249"/>
    </source>
</evidence>
<feature type="domain" description="Ribosomal RNA small subunit methyltransferase E methyltransferase" evidence="13">
    <location>
        <begin position="70"/>
        <end position="239"/>
    </location>
</feature>
<dbReference type="InterPro" id="IPR046887">
    <property type="entry name" value="RsmE_PUA-like"/>
</dbReference>
<comment type="subcellular location">
    <subcellularLocation>
        <location evidence="1 12">Cytoplasm</location>
    </subcellularLocation>
</comment>
<dbReference type="PIRSF" id="PIRSF015601">
    <property type="entry name" value="MTase_slr0722"/>
    <property type="match status" value="1"/>
</dbReference>
<dbReference type="InterPro" id="IPR015947">
    <property type="entry name" value="PUA-like_sf"/>
</dbReference>
<dbReference type="Gene3D" id="3.40.1280.10">
    <property type="match status" value="1"/>
</dbReference>
<comment type="catalytic activity">
    <reaction evidence="11 12">
        <text>uridine(1498) in 16S rRNA + S-adenosyl-L-methionine = N(3)-methyluridine(1498) in 16S rRNA + S-adenosyl-L-homocysteine + H(+)</text>
        <dbReference type="Rhea" id="RHEA:42920"/>
        <dbReference type="Rhea" id="RHEA-COMP:10283"/>
        <dbReference type="Rhea" id="RHEA-COMP:10284"/>
        <dbReference type="ChEBI" id="CHEBI:15378"/>
        <dbReference type="ChEBI" id="CHEBI:57856"/>
        <dbReference type="ChEBI" id="CHEBI:59789"/>
        <dbReference type="ChEBI" id="CHEBI:65315"/>
        <dbReference type="ChEBI" id="CHEBI:74502"/>
        <dbReference type="EC" id="2.1.1.193"/>
    </reaction>
</comment>
<dbReference type="GO" id="GO:0070042">
    <property type="term" value="F:rRNA (uridine-N3-)-methyltransferase activity"/>
    <property type="evidence" value="ECO:0007669"/>
    <property type="project" value="TreeGrafter"/>
</dbReference>
<reference evidence="15 16" key="1">
    <citation type="journal article" date="2015" name="Genome Announc.">
        <title>Expanding the biotechnology potential of lactobacilli through comparative genomics of 213 strains and associated genera.</title>
        <authorList>
            <person name="Sun Z."/>
            <person name="Harris H.M."/>
            <person name="McCann A."/>
            <person name="Guo C."/>
            <person name="Argimon S."/>
            <person name="Zhang W."/>
            <person name="Yang X."/>
            <person name="Jeffery I.B."/>
            <person name="Cooney J.C."/>
            <person name="Kagawa T.F."/>
            <person name="Liu W."/>
            <person name="Song Y."/>
            <person name="Salvetti E."/>
            <person name="Wrobel A."/>
            <person name="Rasinkangas P."/>
            <person name="Parkhill J."/>
            <person name="Rea M.C."/>
            <person name="O'Sullivan O."/>
            <person name="Ritari J."/>
            <person name="Douillard F.P."/>
            <person name="Paul Ross R."/>
            <person name="Yang R."/>
            <person name="Briner A.E."/>
            <person name="Felis G.E."/>
            <person name="de Vos W.M."/>
            <person name="Barrangou R."/>
            <person name="Klaenhammer T.R."/>
            <person name="Caufield P.W."/>
            <person name="Cui Y."/>
            <person name="Zhang H."/>
            <person name="O'Toole P.W."/>
        </authorList>
    </citation>
    <scope>NUCLEOTIDE SEQUENCE [LARGE SCALE GENOMIC DNA]</scope>
    <source>
        <strain evidence="15 16">DSM 23026</strain>
    </source>
</reference>
<evidence type="ECO:0000256" key="8">
    <source>
        <dbReference type="ARBA" id="ARBA00022679"/>
    </source>
</evidence>
<evidence type="ECO:0000256" key="11">
    <source>
        <dbReference type="ARBA" id="ARBA00047944"/>
    </source>
</evidence>
<dbReference type="GO" id="GO:0005737">
    <property type="term" value="C:cytoplasm"/>
    <property type="evidence" value="ECO:0007669"/>
    <property type="project" value="UniProtKB-SubCell"/>
</dbReference>
<comment type="function">
    <text evidence="10 12">Specifically methylates the N3 position of the uracil ring of uridine 1498 (m3U1498) in 16S rRNA. Acts on the fully assembled 30S ribosomal subunit.</text>
</comment>
<dbReference type="OrthoDB" id="9815641at2"/>
<keyword evidence="16" id="KW-1185">Reference proteome</keyword>
<keyword evidence="9 12" id="KW-0949">S-adenosyl-L-methionine</keyword>
<dbReference type="InterPro" id="IPR029026">
    <property type="entry name" value="tRNA_m1G_MTases_N"/>
</dbReference>
<gene>
    <name evidence="15" type="ORF">IV88_GL000030</name>
</gene>
<evidence type="ECO:0000256" key="1">
    <source>
        <dbReference type="ARBA" id="ARBA00004496"/>
    </source>
</evidence>
<keyword evidence="5 12" id="KW-0963">Cytoplasm</keyword>
<evidence type="ECO:0000256" key="10">
    <source>
        <dbReference type="ARBA" id="ARBA00025699"/>
    </source>
</evidence>
<feature type="domain" description="Ribosomal RNA small subunit methyltransferase E PUA-like" evidence="14">
    <location>
        <begin position="19"/>
        <end position="62"/>
    </location>
</feature>
<proteinExistence type="inferred from homology"/>
<dbReference type="InterPro" id="IPR006700">
    <property type="entry name" value="RsmE"/>
</dbReference>
<dbReference type="PANTHER" id="PTHR30027">
    <property type="entry name" value="RIBOSOMAL RNA SMALL SUBUNIT METHYLTRANSFERASE E"/>
    <property type="match status" value="1"/>
</dbReference>
<evidence type="ECO:0000256" key="2">
    <source>
        <dbReference type="ARBA" id="ARBA00005528"/>
    </source>
</evidence>
<sequence>MQRYFLKTAVHQDDITSLSETDQNHLVRVLRAQAGTEIEVVDISQKVYIAVLSDDLNHIKIEADITKSVELPIDVTIACGLSKGSKSEFIVKKATELGAKKIVFFESKYSVVHWQGKNIDKKIQRLNKIAQGAAEQSHRQVIPTIEYLTFTDILKTNNAIKLVAYEESAKQNETAKLVQLLNQAKQNMSGSLIALFGPEGGIAPEEIEQLTDNGFELAGLGPRIMRAETAPLYLLSAISYSLELESK</sequence>
<dbReference type="RefSeq" id="WP_057797493.1">
    <property type="nucleotide sequence ID" value="NZ_BJZZ01000001.1"/>
</dbReference>
<evidence type="ECO:0000256" key="7">
    <source>
        <dbReference type="ARBA" id="ARBA00022603"/>
    </source>
</evidence>
<keyword evidence="8 12" id="KW-0808">Transferase</keyword>
<comment type="caution">
    <text evidence="15">The sequence shown here is derived from an EMBL/GenBank/DDBJ whole genome shotgun (WGS) entry which is preliminary data.</text>
</comment>
<evidence type="ECO:0000256" key="4">
    <source>
        <dbReference type="ARBA" id="ARBA00013673"/>
    </source>
</evidence>
<evidence type="ECO:0000313" key="15">
    <source>
        <dbReference type="EMBL" id="KRO26245.1"/>
    </source>
</evidence>
<evidence type="ECO:0000259" key="14">
    <source>
        <dbReference type="Pfam" id="PF20260"/>
    </source>
</evidence>
<dbReference type="PANTHER" id="PTHR30027:SF3">
    <property type="entry name" value="16S RRNA (URACIL(1498)-N(3))-METHYLTRANSFERASE"/>
    <property type="match status" value="1"/>
</dbReference>
<protein>
    <recommendedName>
        <fullName evidence="4 12">Ribosomal RNA small subunit methyltransferase E</fullName>
        <ecNumber evidence="3 12">2.1.1.193</ecNumber>
    </recommendedName>
</protein>
<keyword evidence="7 12" id="KW-0489">Methyltransferase</keyword>
<dbReference type="AlphaFoldDB" id="A0A0R2NKH2"/>
<evidence type="ECO:0000256" key="5">
    <source>
        <dbReference type="ARBA" id="ARBA00022490"/>
    </source>
</evidence>
<dbReference type="SUPFAM" id="SSF88697">
    <property type="entry name" value="PUA domain-like"/>
    <property type="match status" value="1"/>
</dbReference>
<accession>A0A0R2NKH2</accession>
<dbReference type="EC" id="2.1.1.193" evidence="3 12"/>
<dbReference type="Proteomes" id="UP000051249">
    <property type="component" value="Unassembled WGS sequence"/>
</dbReference>
<evidence type="ECO:0000256" key="6">
    <source>
        <dbReference type="ARBA" id="ARBA00022552"/>
    </source>
</evidence>